<sequence>MIKNKLEKGYAESKIVEERIIFGNKTDFDEPMRSYWYNGYETAFNNHFKLIENGGILNRFPAVCDILQNI</sequence>
<protein>
    <submittedName>
        <fullName evidence="1">Uncharacterized protein</fullName>
    </submittedName>
</protein>
<accession>E1YLK8</accession>
<organism evidence="1">
    <name type="scientific">uncultured Desulfobacterium sp</name>
    <dbReference type="NCBI Taxonomy" id="201089"/>
    <lineage>
        <taxon>Bacteria</taxon>
        <taxon>Pseudomonadati</taxon>
        <taxon>Thermodesulfobacteriota</taxon>
        <taxon>Desulfobacteria</taxon>
        <taxon>Desulfobacterales</taxon>
        <taxon>Desulfobacteriaceae</taxon>
        <taxon>Desulfobacterium</taxon>
        <taxon>environmental samples</taxon>
    </lineage>
</organism>
<name>E1YLK8_9BACT</name>
<evidence type="ECO:0000313" key="1">
    <source>
        <dbReference type="EMBL" id="CBX30991.1"/>
    </source>
</evidence>
<proteinExistence type="predicted"/>
<dbReference type="AlphaFoldDB" id="E1YLK8"/>
<gene>
    <name evidence="1" type="ORF">N47_E45030</name>
</gene>
<dbReference type="EMBL" id="FR695877">
    <property type="protein sequence ID" value="CBX30991.1"/>
    <property type="molecule type" value="Genomic_DNA"/>
</dbReference>
<reference evidence="1" key="1">
    <citation type="journal article" date="2011" name="Environ. Microbiol.">
        <title>Genomic insights into the metabolic potential of the polycyclic aromatic hydrocarbon degrading sulfate-reducing Deltaproteobacterium N47.</title>
        <authorList>
            <person name="Bergmann F."/>
            <person name="Selesi D."/>
            <person name="Weinmaier T."/>
            <person name="Tischler P."/>
            <person name="Rattei T."/>
            <person name="Meckenstock R.U."/>
        </authorList>
    </citation>
    <scope>NUCLEOTIDE SEQUENCE</scope>
</reference>